<dbReference type="GO" id="GO:0016620">
    <property type="term" value="F:oxidoreductase activity, acting on the aldehyde or oxo group of donors, NAD or NADP as acceptor"/>
    <property type="evidence" value="ECO:0007669"/>
    <property type="project" value="InterPro"/>
</dbReference>
<dbReference type="InterPro" id="IPR036736">
    <property type="entry name" value="ACP-like_sf"/>
</dbReference>
<dbReference type="PANTHER" id="PTHR43272">
    <property type="entry name" value="LONG-CHAIN-FATTY-ACID--COA LIGASE"/>
    <property type="match status" value="1"/>
</dbReference>
<dbReference type="Proteomes" id="UP000561459">
    <property type="component" value="Unassembled WGS sequence"/>
</dbReference>
<dbReference type="GO" id="GO:0016020">
    <property type="term" value="C:membrane"/>
    <property type="evidence" value="ECO:0007669"/>
    <property type="project" value="TreeGrafter"/>
</dbReference>
<dbReference type="InterPro" id="IPR009081">
    <property type="entry name" value="PP-bd_ACP"/>
</dbReference>
<dbReference type="GO" id="GO:0004467">
    <property type="term" value="F:long-chain fatty acid-CoA ligase activity"/>
    <property type="evidence" value="ECO:0007669"/>
    <property type="project" value="TreeGrafter"/>
</dbReference>
<feature type="domain" description="Carrier" evidence="5">
    <location>
        <begin position="628"/>
        <end position="703"/>
    </location>
</feature>
<dbReference type="CDD" id="cd05235">
    <property type="entry name" value="SDR_e1"/>
    <property type="match status" value="1"/>
</dbReference>
<dbReference type="InterPro" id="IPR036291">
    <property type="entry name" value="NAD(P)-bd_dom_sf"/>
</dbReference>
<evidence type="ECO:0000256" key="2">
    <source>
        <dbReference type="ARBA" id="ARBA00022553"/>
    </source>
</evidence>
<evidence type="ECO:0000256" key="4">
    <source>
        <dbReference type="ARBA" id="ARBA00022840"/>
    </source>
</evidence>
<dbReference type="SUPFAM" id="SSF51735">
    <property type="entry name" value="NAD(P)-binding Rossmann-fold domains"/>
    <property type="match status" value="1"/>
</dbReference>
<evidence type="ECO:0000313" key="6">
    <source>
        <dbReference type="EMBL" id="MBB3939098.1"/>
    </source>
</evidence>
<dbReference type="GO" id="GO:0005524">
    <property type="term" value="F:ATP binding"/>
    <property type="evidence" value="ECO:0007669"/>
    <property type="project" value="UniProtKB-KW"/>
</dbReference>
<dbReference type="NCBIfam" id="NF041592">
    <property type="entry name" value="carboxyl_red"/>
    <property type="match status" value="1"/>
</dbReference>
<organism evidence="6 7">
    <name type="scientific">Novosphingobium fluoreni</name>
    <dbReference type="NCBI Taxonomy" id="1391222"/>
    <lineage>
        <taxon>Bacteria</taxon>
        <taxon>Pseudomonadati</taxon>
        <taxon>Pseudomonadota</taxon>
        <taxon>Alphaproteobacteria</taxon>
        <taxon>Sphingomonadales</taxon>
        <taxon>Sphingomonadaceae</taxon>
        <taxon>Novosphingobium</taxon>
    </lineage>
</organism>
<keyword evidence="3" id="KW-0547">Nucleotide-binding</keyword>
<keyword evidence="1" id="KW-0596">Phosphopantetheine</keyword>
<dbReference type="GO" id="GO:0031177">
    <property type="term" value="F:phosphopantetheine binding"/>
    <property type="evidence" value="ECO:0007669"/>
    <property type="project" value="InterPro"/>
</dbReference>
<dbReference type="PROSITE" id="PS50075">
    <property type="entry name" value="CARRIER"/>
    <property type="match status" value="1"/>
</dbReference>
<keyword evidence="4" id="KW-0067">ATP-binding</keyword>
<gene>
    <name evidence="6" type="ORF">GGR39_000727</name>
</gene>
<dbReference type="InterPro" id="IPR042099">
    <property type="entry name" value="ANL_N_sf"/>
</dbReference>
<dbReference type="Gene3D" id="3.40.50.12780">
    <property type="entry name" value="N-terminal domain of ligase-like"/>
    <property type="match status" value="1"/>
</dbReference>
<dbReference type="Pfam" id="PF00501">
    <property type="entry name" value="AMP-binding"/>
    <property type="match status" value="1"/>
</dbReference>
<dbReference type="PROSITE" id="PS00455">
    <property type="entry name" value="AMP_BINDING"/>
    <property type="match status" value="1"/>
</dbReference>
<dbReference type="InterPro" id="IPR000873">
    <property type="entry name" value="AMP-dep_synth/lig_dom"/>
</dbReference>
<dbReference type="SUPFAM" id="SSF47336">
    <property type="entry name" value="ACP-like"/>
    <property type="match status" value="1"/>
</dbReference>
<evidence type="ECO:0000259" key="5">
    <source>
        <dbReference type="PROSITE" id="PS50075"/>
    </source>
</evidence>
<evidence type="ECO:0000256" key="1">
    <source>
        <dbReference type="ARBA" id="ARBA00022450"/>
    </source>
</evidence>
<keyword evidence="2" id="KW-0597">Phosphoprotein</keyword>
<dbReference type="Pfam" id="PF00550">
    <property type="entry name" value="PP-binding"/>
    <property type="match status" value="1"/>
</dbReference>
<protein>
    <submittedName>
        <fullName evidence="6">Fatty acid CoA ligase FadD9</fullName>
    </submittedName>
</protein>
<sequence>MHSSVALASATRSIESLDPALKPDPDLAALLRQPEAALAQMTLAVFKAYRDRPAMAWRKVQGGRLENDYTIIDYAELESRVLHTASAFRHDRALGLVPGDPVAIMAFANVDFATLNLALGLCGLPIVPLQTTAATELLAGMMQEVKPPCIATALEHLETSVTLAIGCTQTRCVIVFDHDGLDEYNQTRIAEQQARLAKERPGLQILPFSALRARGANLPQAQPYQPAPGEDPLVIVYYTSGSTGTPKGAMHNQRLVKAAWAQVRDPAPIVLNYQPLNHVFGMFYLWLTFANGGVTCFTGRSDLSTLMEDIAKVRPTTMALVPRICELIQQRFMAQHPDLPDGELDWALARFRQTALGGRMTDAVVGSAPLDPALRVFTERLLGRPIVDGYGSTESGSITLDQKVTRPPIIDYKLIDVPELGYFITDKPHPRGELCIKSQNIFAGYFGRPDLTAAAFDDEGFYRTGDIVAEVEPDRLAYLDRRNNVMKLAQGEFVAIAPLESLYSRGDPAISQVYLYGNSARAYLLGVVVPNLDALPHDLDEVAIKERLLSAIRRVGIEAGLNAYEIPRDIIVELEPFSVANGLQSALAKHLRPAFRMRYGERLEAIYAAHADDQATEIDNLRRNGRDRPMEETLRRAAASVLGLDAGKIAERDSFAALGGDSLAGLSYALLLEDIYGLPIDVSTIMHPAGSFVQLKDDLTRQISGADEGVTAADVHGADQSQLRAADLQLEKFIPAAVLAAVSTIAPASETDAACVLLTGANGFLGRFLALEQLKRLSVNGGKLICIARGADDASARSRLLESFAGGDDALLRDIERLAEGRLEVLAGDLAKPHLGLPEKIWLRLADEVDLVVHPAALVNHKLPYSQLFRPNVAGTATLIELAVTTRLKRVLHISTVAAAMNVGAPATEEADIRDAIASWQTSEGYADGYGASKWAAEVLLREANTRLGLPVCVFRSGMIMAPKSYSGHLNIPDIFTRLILSLAVTRLAPDSFYTGEGQAHYDGLPVDFIAAAVSAIGERRRTGFHTFHVLNPHDDGISQDTFVQWLEELGYSMTRAPFTAWLARFEGAMRALPDDARRASMLPLMEALSGQQPVRTGPTLPCAQFVAATAQANITADGRVPHLERKIIARYVKDLKAEGLLRKSEA</sequence>
<dbReference type="GO" id="GO:0050661">
    <property type="term" value="F:NADP binding"/>
    <property type="evidence" value="ECO:0007669"/>
    <property type="project" value="InterPro"/>
</dbReference>
<accession>A0A7W6BWA9</accession>
<proteinExistence type="predicted"/>
<comment type="caution">
    <text evidence="6">The sequence shown here is derived from an EMBL/GenBank/DDBJ whole genome shotgun (WGS) entry which is preliminary data.</text>
</comment>
<dbReference type="Gene3D" id="1.10.1200.10">
    <property type="entry name" value="ACP-like"/>
    <property type="match status" value="1"/>
</dbReference>
<dbReference type="PANTHER" id="PTHR43272:SF33">
    <property type="entry name" value="AMP-BINDING DOMAIN-CONTAINING PROTEIN-RELATED"/>
    <property type="match status" value="1"/>
</dbReference>
<dbReference type="Pfam" id="PF07993">
    <property type="entry name" value="NAD_binding_4"/>
    <property type="match status" value="1"/>
</dbReference>
<dbReference type="SUPFAM" id="SSF56801">
    <property type="entry name" value="Acetyl-CoA synthetase-like"/>
    <property type="match status" value="1"/>
</dbReference>
<reference evidence="6 7" key="1">
    <citation type="submission" date="2020-08" db="EMBL/GenBank/DDBJ databases">
        <title>Genomic Encyclopedia of Type Strains, Phase IV (KMG-IV): sequencing the most valuable type-strain genomes for metagenomic binning, comparative biology and taxonomic classification.</title>
        <authorList>
            <person name="Goeker M."/>
        </authorList>
    </citation>
    <scope>NUCLEOTIDE SEQUENCE [LARGE SCALE GENOMIC DNA]</scope>
    <source>
        <strain evidence="6 7">DSM 27568</strain>
    </source>
</reference>
<dbReference type="InterPro" id="IPR013120">
    <property type="entry name" value="FAR_NAD-bd"/>
</dbReference>
<dbReference type="InterPro" id="IPR010080">
    <property type="entry name" value="Thioester_reductase-like_dom"/>
</dbReference>
<keyword evidence="7" id="KW-1185">Reference proteome</keyword>
<dbReference type="InterPro" id="IPR046407">
    <property type="entry name" value="CAR"/>
</dbReference>
<keyword evidence="6" id="KW-0436">Ligase</keyword>
<dbReference type="RefSeq" id="WP_183615876.1">
    <property type="nucleotide sequence ID" value="NZ_JACIDY010000001.1"/>
</dbReference>
<dbReference type="AlphaFoldDB" id="A0A7W6BWA9"/>
<dbReference type="NCBIfam" id="TIGR01746">
    <property type="entry name" value="Thioester-redct"/>
    <property type="match status" value="1"/>
</dbReference>
<evidence type="ECO:0000256" key="3">
    <source>
        <dbReference type="ARBA" id="ARBA00022741"/>
    </source>
</evidence>
<dbReference type="EMBL" id="JACIDY010000001">
    <property type="protein sequence ID" value="MBB3939098.1"/>
    <property type="molecule type" value="Genomic_DNA"/>
</dbReference>
<dbReference type="InterPro" id="IPR020845">
    <property type="entry name" value="AMP-binding_CS"/>
</dbReference>
<name>A0A7W6BWA9_9SPHN</name>
<evidence type="ECO:0000313" key="7">
    <source>
        <dbReference type="Proteomes" id="UP000561459"/>
    </source>
</evidence>
<dbReference type="Gene3D" id="3.40.50.720">
    <property type="entry name" value="NAD(P)-binding Rossmann-like Domain"/>
    <property type="match status" value="1"/>
</dbReference>